<dbReference type="Pfam" id="PF00383">
    <property type="entry name" value="dCMP_cyt_deam_1"/>
    <property type="match status" value="1"/>
</dbReference>
<dbReference type="Gene3D" id="3.40.140.10">
    <property type="entry name" value="Cytidine Deaminase, domain 2"/>
    <property type="match status" value="1"/>
</dbReference>
<keyword evidence="1" id="KW-0479">Metal-binding</keyword>
<dbReference type="GO" id="GO:0016787">
    <property type="term" value="F:hydrolase activity"/>
    <property type="evidence" value="ECO:0007669"/>
    <property type="project" value="InterPro"/>
</dbReference>
<gene>
    <name evidence="4" type="ORF">EDC90_101343</name>
</gene>
<sequence>MSCIQVMNSFYSLMNSIERGTKMDDIKLTNRLLSVIENDILPLTMRGVDRGNKVFGAAILRKSDLSLVIAGTNDETSNPLWHGEVHTLKQFYELSERPDTKDLLFLTTHEPCTMCMSAITWAGFDNYFYFFSHEDSRDRFAIPHDLKIMKELYGLEPGGYHRKNAFFTSRSIPEMASLANEPERSDFENRIAEIKATYALASQTYQSHKGETGIPLD</sequence>
<dbReference type="CDD" id="cd01285">
    <property type="entry name" value="nucleoside_deaminase"/>
    <property type="match status" value="1"/>
</dbReference>
<dbReference type="InterPro" id="IPR016192">
    <property type="entry name" value="APOBEC/CMP_deaminase_Zn-bd"/>
</dbReference>
<feature type="domain" description="CMP/dCMP-type deaminase" evidence="3">
    <location>
        <begin position="23"/>
        <end position="156"/>
    </location>
</feature>
<dbReference type="AlphaFoldDB" id="A0A4R3NT13"/>
<accession>A0A4R3NT13</accession>
<evidence type="ECO:0000313" key="5">
    <source>
        <dbReference type="Proteomes" id="UP000295097"/>
    </source>
</evidence>
<evidence type="ECO:0000259" key="3">
    <source>
        <dbReference type="PROSITE" id="PS51747"/>
    </source>
</evidence>
<keyword evidence="2" id="KW-0862">Zinc</keyword>
<dbReference type="PROSITE" id="PS51747">
    <property type="entry name" value="CYT_DCMP_DEAMINASES_2"/>
    <property type="match status" value="1"/>
</dbReference>
<dbReference type="EMBL" id="SMAR01000013">
    <property type="protein sequence ID" value="TCT39302.1"/>
    <property type="molecule type" value="Genomic_DNA"/>
</dbReference>
<keyword evidence="5" id="KW-1185">Reference proteome</keyword>
<dbReference type="InterPro" id="IPR002125">
    <property type="entry name" value="CMP_dCMP_dom"/>
</dbReference>
<evidence type="ECO:0000256" key="1">
    <source>
        <dbReference type="ARBA" id="ARBA00022723"/>
    </source>
</evidence>
<comment type="caution">
    <text evidence="4">The sequence shown here is derived from an EMBL/GenBank/DDBJ whole genome shotgun (WGS) entry which is preliminary data.</text>
</comment>
<name>A0A4R3NT13_9HYPH</name>
<evidence type="ECO:0000313" key="4">
    <source>
        <dbReference type="EMBL" id="TCT39302.1"/>
    </source>
</evidence>
<proteinExistence type="predicted"/>
<dbReference type="PROSITE" id="PS00903">
    <property type="entry name" value="CYT_DCMP_DEAMINASES_1"/>
    <property type="match status" value="1"/>
</dbReference>
<organism evidence="4 5">
    <name type="scientific">Martelella mediterranea</name>
    <dbReference type="NCBI Taxonomy" id="293089"/>
    <lineage>
        <taxon>Bacteria</taxon>
        <taxon>Pseudomonadati</taxon>
        <taxon>Pseudomonadota</taxon>
        <taxon>Alphaproteobacteria</taxon>
        <taxon>Hyphomicrobiales</taxon>
        <taxon>Aurantimonadaceae</taxon>
        <taxon>Martelella</taxon>
    </lineage>
</organism>
<dbReference type="InterPro" id="IPR016193">
    <property type="entry name" value="Cytidine_deaminase-like"/>
</dbReference>
<dbReference type="SUPFAM" id="SSF53927">
    <property type="entry name" value="Cytidine deaminase-like"/>
    <property type="match status" value="1"/>
</dbReference>
<protein>
    <submittedName>
        <fullName evidence="4">tRNA(Arg) A34 adenosine deaminase TadA</fullName>
    </submittedName>
</protein>
<dbReference type="Proteomes" id="UP000295097">
    <property type="component" value="Unassembled WGS sequence"/>
</dbReference>
<reference evidence="4 5" key="1">
    <citation type="submission" date="2019-03" db="EMBL/GenBank/DDBJ databases">
        <title>Freshwater and sediment microbial communities from various areas in North America, analyzing microbe dynamics in response to fracking.</title>
        <authorList>
            <person name="Lamendella R."/>
        </authorList>
    </citation>
    <scope>NUCLEOTIDE SEQUENCE [LARGE SCALE GENOMIC DNA]</scope>
    <source>
        <strain evidence="4 5">175.2</strain>
    </source>
</reference>
<dbReference type="GO" id="GO:0008270">
    <property type="term" value="F:zinc ion binding"/>
    <property type="evidence" value="ECO:0007669"/>
    <property type="project" value="InterPro"/>
</dbReference>
<evidence type="ECO:0000256" key="2">
    <source>
        <dbReference type="ARBA" id="ARBA00022833"/>
    </source>
</evidence>